<evidence type="ECO:0000256" key="1">
    <source>
        <dbReference type="ARBA" id="ARBA00006484"/>
    </source>
</evidence>
<dbReference type="PANTHER" id="PTHR43976">
    <property type="entry name" value="SHORT CHAIN DEHYDROGENASE"/>
    <property type="match status" value="1"/>
</dbReference>
<dbReference type="SMART" id="SM00822">
    <property type="entry name" value="PKS_KR"/>
    <property type="match status" value="1"/>
</dbReference>
<keyword evidence="3" id="KW-0560">Oxidoreductase</keyword>
<dbReference type="InterPro" id="IPR036703">
    <property type="entry name" value="MOB_kinase_act_sf"/>
</dbReference>
<feature type="compositionally biased region" description="Basic and acidic residues" evidence="5">
    <location>
        <begin position="623"/>
        <end position="641"/>
    </location>
</feature>
<dbReference type="InterPro" id="IPR051911">
    <property type="entry name" value="SDR_oxidoreductase"/>
</dbReference>
<dbReference type="AlphaFoldDB" id="A0A0G2GZ71"/>
<dbReference type="PRINTS" id="PR00080">
    <property type="entry name" value="SDRFAMILY"/>
</dbReference>
<protein>
    <submittedName>
        <fullName evidence="7">Putative mob1 family protein</fullName>
    </submittedName>
</protein>
<feature type="region of interest" description="Disordered" evidence="5">
    <location>
        <begin position="284"/>
        <end position="312"/>
    </location>
</feature>
<proteinExistence type="inferred from homology"/>
<dbReference type="Gene3D" id="3.40.50.720">
    <property type="entry name" value="NAD(P)-binding Rossmann-like Domain"/>
    <property type="match status" value="1"/>
</dbReference>
<keyword evidence="4" id="KW-0479">Metal-binding</keyword>
<evidence type="ECO:0000256" key="2">
    <source>
        <dbReference type="ARBA" id="ARBA00022857"/>
    </source>
</evidence>
<feature type="binding site" evidence="4">
    <location>
        <position position="393"/>
    </location>
    <ligand>
        <name>Zn(2+)</name>
        <dbReference type="ChEBI" id="CHEBI:29105"/>
    </ligand>
</feature>
<feature type="compositionally biased region" description="Basic and acidic residues" evidence="5">
    <location>
        <begin position="727"/>
        <end position="740"/>
    </location>
</feature>
<dbReference type="Pfam" id="PF00106">
    <property type="entry name" value="adh_short"/>
    <property type="match status" value="1"/>
</dbReference>
<evidence type="ECO:0000256" key="3">
    <source>
        <dbReference type="ARBA" id="ARBA00023002"/>
    </source>
</evidence>
<dbReference type="Gene3D" id="1.20.140.30">
    <property type="entry name" value="MOB kinase activator"/>
    <property type="match status" value="1"/>
</dbReference>
<feature type="compositionally biased region" description="Basic and acidic residues" evidence="5">
    <location>
        <begin position="704"/>
        <end position="717"/>
    </location>
</feature>
<dbReference type="SMART" id="SM01388">
    <property type="entry name" value="Mob1_phocein"/>
    <property type="match status" value="1"/>
</dbReference>
<keyword evidence="2" id="KW-0521">NADP</keyword>
<gene>
    <name evidence="7" type="ORF">UCDDS831_g04145</name>
</gene>
<keyword evidence="4" id="KW-0862">Zinc</keyword>
<evidence type="ECO:0000313" key="8">
    <source>
        <dbReference type="Proteomes" id="UP000034182"/>
    </source>
</evidence>
<comment type="caution">
    <text evidence="7">The sequence shown here is derived from an EMBL/GenBank/DDBJ whole genome shotgun (WGS) entry which is preliminary data.</text>
</comment>
<evidence type="ECO:0000313" key="7">
    <source>
        <dbReference type="EMBL" id="KKY21890.1"/>
    </source>
</evidence>
<dbReference type="InterPro" id="IPR002347">
    <property type="entry name" value="SDR_fam"/>
</dbReference>
<accession>A0A0G2GZ71</accession>
<dbReference type="InterPro" id="IPR020904">
    <property type="entry name" value="Sc_DH/Rdtase_CS"/>
</dbReference>
<dbReference type="Proteomes" id="UP000034182">
    <property type="component" value="Unassembled WGS sequence"/>
</dbReference>
<feature type="binding site" evidence="4">
    <location>
        <position position="480"/>
    </location>
    <ligand>
        <name>Zn(2+)</name>
        <dbReference type="ChEBI" id="CHEBI:29105"/>
    </ligand>
</feature>
<evidence type="ECO:0000256" key="5">
    <source>
        <dbReference type="SAM" id="MobiDB-lite"/>
    </source>
</evidence>
<dbReference type="CDD" id="cd05374">
    <property type="entry name" value="17beta-HSD-like_SDR_c"/>
    <property type="match status" value="1"/>
</dbReference>
<dbReference type="PRINTS" id="PR00081">
    <property type="entry name" value="GDHRDH"/>
</dbReference>
<feature type="compositionally biased region" description="Low complexity" evidence="5">
    <location>
        <begin position="590"/>
        <end position="603"/>
    </location>
</feature>
<dbReference type="GO" id="GO:0016491">
    <property type="term" value="F:oxidoreductase activity"/>
    <property type="evidence" value="ECO:0007669"/>
    <property type="project" value="UniProtKB-KW"/>
</dbReference>
<feature type="compositionally biased region" description="Basic and acidic residues" evidence="5">
    <location>
        <begin position="604"/>
        <end position="613"/>
    </location>
</feature>
<dbReference type="SUPFAM" id="SSF101152">
    <property type="entry name" value="Mob1/phocein"/>
    <property type="match status" value="1"/>
</dbReference>
<feature type="region of interest" description="Disordered" evidence="5">
    <location>
        <begin position="540"/>
        <end position="755"/>
    </location>
</feature>
<evidence type="ECO:0000256" key="4">
    <source>
        <dbReference type="PIRSR" id="PIRSR605301-1"/>
    </source>
</evidence>
<dbReference type="EMBL" id="LAQI01000081">
    <property type="protein sequence ID" value="KKY21890.1"/>
    <property type="molecule type" value="Genomic_DNA"/>
</dbReference>
<comment type="similarity">
    <text evidence="1">Belongs to the short-chain dehydrogenases/reductases (SDR) family.</text>
</comment>
<organism evidence="7 8">
    <name type="scientific">Diplodia seriata</name>
    <dbReference type="NCBI Taxonomy" id="420778"/>
    <lineage>
        <taxon>Eukaryota</taxon>
        <taxon>Fungi</taxon>
        <taxon>Dikarya</taxon>
        <taxon>Ascomycota</taxon>
        <taxon>Pezizomycotina</taxon>
        <taxon>Dothideomycetes</taxon>
        <taxon>Dothideomycetes incertae sedis</taxon>
        <taxon>Botryosphaeriales</taxon>
        <taxon>Botryosphaeriaceae</taxon>
        <taxon>Diplodia</taxon>
    </lineage>
</organism>
<dbReference type="Pfam" id="PF03637">
    <property type="entry name" value="Mob1_phocein"/>
    <property type="match status" value="1"/>
</dbReference>
<feature type="domain" description="Ketoreductase" evidence="6">
    <location>
        <begin position="6"/>
        <end position="186"/>
    </location>
</feature>
<evidence type="ECO:0000259" key="6">
    <source>
        <dbReference type="SMART" id="SM00822"/>
    </source>
</evidence>
<reference evidence="7 8" key="2">
    <citation type="submission" date="2015-05" db="EMBL/GenBank/DDBJ databases">
        <title>Distinctive expansion of gene families associated with plant cell wall degradation and secondary metabolism in the genomes of grapevine trunk pathogens.</title>
        <authorList>
            <person name="Lawrence D.P."/>
            <person name="Travadon R."/>
            <person name="Rolshausen P.E."/>
            <person name="Baumgartner K."/>
        </authorList>
    </citation>
    <scope>NUCLEOTIDE SEQUENCE [LARGE SCALE GENOMIC DNA]</scope>
    <source>
        <strain evidence="7">DS831</strain>
    </source>
</reference>
<feature type="compositionally biased region" description="Basic and acidic residues" evidence="5">
    <location>
        <begin position="651"/>
        <end position="683"/>
    </location>
</feature>
<dbReference type="PANTHER" id="PTHR43976:SF16">
    <property type="entry name" value="SHORT-CHAIN DEHYDROGENASE_REDUCTASE FAMILY PROTEIN"/>
    <property type="match status" value="1"/>
</dbReference>
<dbReference type="SUPFAM" id="SSF51735">
    <property type="entry name" value="NAD(P)-binding Rossmann-fold domains"/>
    <property type="match status" value="1"/>
</dbReference>
<feature type="binding site" evidence="4">
    <location>
        <position position="398"/>
    </location>
    <ligand>
        <name>Zn(2+)</name>
        <dbReference type="ChEBI" id="CHEBI:29105"/>
    </ligand>
</feature>
<dbReference type="InterPro" id="IPR005301">
    <property type="entry name" value="MOB_kinase_act_fam"/>
</dbReference>
<sequence length="755" mass="82045">MSSQPLTWLITGATSGFGLALSLRALRAGHTVYSTVRRRTGDCYADAVKAIEEAGGKCVKLDVSDLGAVQKAVGSVLDECDGKIDVLVNNAAYSLLGAVEDMSLEETKHQMDTNFFGPLCLIQAVIPHMRARRTGTIVNVSSVAGLYALPSCGLYSASKFALEGLSESLALELTPFGIDILLVEPGAFRTNFLNSSVHTEKALSSAYAEADHPLAKTYNRFRQYKEQGPPGDAEKGARVMYEAIVGNARGEHNGEAASTNSICSPPPIAEDQLGPKSPIAEEHAEEAKVDQGSARRIRPGTKAHDMAEGPPLADLKDIDSAFQLMEYLKALHYSATHPPDSNTSCPLDRTAAMKLAEPPPGVERALWLYELCRFLTEHANSILIALFADDPPCSAQTCPEMRASEWQYLCAVHDPPKSCCAVDYCCHTLDWAANTLTSPKNFPSRLALGTEANTAHQQIRQLTNVFRRVYRIFAHAWFQHRDMFWKVENKTGLYSFFKVVCDTYNLIPSDNYTIPPEAEGIESTPTESAQTVPKILKKDDKAESNAEELDVAGNATLVTGNTTKRHRHTPSASGHQISVIEEKEEEDASAAKAAEKAAQTAAEELPKELDASEKPTNVGDSPAVEKTELSDDASESPKEDEAPVVEVTEASPEKEAEDPPKEAESSETASETKDEERAEAKVESEDEPEAPPKEETKEEEGDKPDEMAEQSRERDNEEAGGDDDKPETEKTEADTMKPEESPAADAEESAKTVAD</sequence>
<dbReference type="InterPro" id="IPR036291">
    <property type="entry name" value="NAD(P)-bd_dom_sf"/>
</dbReference>
<reference evidence="7 8" key="1">
    <citation type="submission" date="2015-03" db="EMBL/GenBank/DDBJ databases">
        <authorList>
            <person name="Morales-Cruz A."/>
            <person name="Amrine K.C."/>
            <person name="Cantu D."/>
        </authorList>
    </citation>
    <scope>NUCLEOTIDE SEQUENCE [LARGE SCALE GENOMIC DNA]</scope>
    <source>
        <strain evidence="7">DS831</strain>
    </source>
</reference>
<name>A0A0G2GZ71_9PEZI</name>
<feature type="binding site" evidence="4">
    <location>
        <position position="475"/>
    </location>
    <ligand>
        <name>Zn(2+)</name>
        <dbReference type="ChEBI" id="CHEBI:29105"/>
    </ligand>
</feature>
<dbReference type="InterPro" id="IPR057326">
    <property type="entry name" value="KR_dom"/>
</dbReference>
<dbReference type="PROSITE" id="PS00061">
    <property type="entry name" value="ADH_SHORT"/>
    <property type="match status" value="1"/>
</dbReference>